<protein>
    <submittedName>
        <fullName evidence="1">Uncharacterized protein</fullName>
    </submittedName>
</protein>
<gene>
    <name evidence="1" type="ORF">C2G38_2205204</name>
</gene>
<organism evidence="1 2">
    <name type="scientific">Gigaspora rosea</name>
    <dbReference type="NCBI Taxonomy" id="44941"/>
    <lineage>
        <taxon>Eukaryota</taxon>
        <taxon>Fungi</taxon>
        <taxon>Fungi incertae sedis</taxon>
        <taxon>Mucoromycota</taxon>
        <taxon>Glomeromycotina</taxon>
        <taxon>Glomeromycetes</taxon>
        <taxon>Diversisporales</taxon>
        <taxon>Gigasporaceae</taxon>
        <taxon>Gigaspora</taxon>
    </lineage>
</organism>
<dbReference type="AlphaFoldDB" id="A0A397UNQ1"/>
<reference evidence="1 2" key="1">
    <citation type="submission" date="2018-06" db="EMBL/GenBank/DDBJ databases">
        <title>Comparative genomics reveals the genomic features of Rhizophagus irregularis, R. cerebriforme, R. diaphanum and Gigaspora rosea, and their symbiotic lifestyle signature.</title>
        <authorList>
            <person name="Morin E."/>
            <person name="San Clemente H."/>
            <person name="Chen E.C.H."/>
            <person name="De La Providencia I."/>
            <person name="Hainaut M."/>
            <person name="Kuo A."/>
            <person name="Kohler A."/>
            <person name="Murat C."/>
            <person name="Tang N."/>
            <person name="Roy S."/>
            <person name="Loubradou J."/>
            <person name="Henrissat B."/>
            <person name="Grigoriev I.V."/>
            <person name="Corradi N."/>
            <person name="Roux C."/>
            <person name="Martin F.M."/>
        </authorList>
    </citation>
    <scope>NUCLEOTIDE SEQUENCE [LARGE SCALE GENOMIC DNA]</scope>
    <source>
        <strain evidence="1 2">DAOM 194757</strain>
    </source>
</reference>
<sequence>MFFETTKELNERKNHLPVNDIVLTYTTKQSFVPKWFLLDAGWALKENQKYGKKGSGKRIAPYVLELLKAMFMAGQEDHSKRNSAKEMFDELSQMAEEGMLSSEEVHQNKLFNLG</sequence>
<dbReference type="Proteomes" id="UP000266673">
    <property type="component" value="Unassembled WGS sequence"/>
</dbReference>
<evidence type="ECO:0000313" key="1">
    <source>
        <dbReference type="EMBL" id="RIB10797.1"/>
    </source>
</evidence>
<dbReference type="OrthoDB" id="2441667at2759"/>
<proteinExistence type="predicted"/>
<dbReference type="EMBL" id="QKWP01001210">
    <property type="protein sequence ID" value="RIB10797.1"/>
    <property type="molecule type" value="Genomic_DNA"/>
</dbReference>
<comment type="caution">
    <text evidence="1">The sequence shown here is derived from an EMBL/GenBank/DDBJ whole genome shotgun (WGS) entry which is preliminary data.</text>
</comment>
<accession>A0A397UNQ1</accession>
<name>A0A397UNQ1_9GLOM</name>
<evidence type="ECO:0000313" key="2">
    <source>
        <dbReference type="Proteomes" id="UP000266673"/>
    </source>
</evidence>
<keyword evidence="2" id="KW-1185">Reference proteome</keyword>